<feature type="transmembrane region" description="Helical" evidence="10">
    <location>
        <begin position="518"/>
        <end position="537"/>
    </location>
</feature>
<keyword evidence="7" id="KW-1278">Translocase</keyword>
<dbReference type="GO" id="GO:0005507">
    <property type="term" value="F:copper ion binding"/>
    <property type="evidence" value="ECO:0007669"/>
    <property type="project" value="TreeGrafter"/>
</dbReference>
<keyword evidence="4 10" id="KW-0479">Metal-binding</keyword>
<evidence type="ECO:0000256" key="4">
    <source>
        <dbReference type="ARBA" id="ARBA00022723"/>
    </source>
</evidence>
<keyword evidence="3 10" id="KW-0812">Transmembrane</keyword>
<dbReference type="SUPFAM" id="SSF56784">
    <property type="entry name" value="HAD-like"/>
    <property type="match status" value="1"/>
</dbReference>
<keyword evidence="9 10" id="KW-0472">Membrane</keyword>
<reference evidence="13" key="1">
    <citation type="submission" date="2021-10" db="EMBL/GenBank/DDBJ databases">
        <title>De novo Genome Assembly of Clathrus columnatus (Basidiomycota, Fungi) Using Illumina and Nanopore Sequence Data.</title>
        <authorList>
            <person name="Ogiso-Tanaka E."/>
            <person name="Itagaki H."/>
            <person name="Hosoya T."/>
            <person name="Hosaka K."/>
        </authorList>
    </citation>
    <scope>NUCLEOTIDE SEQUENCE</scope>
    <source>
        <strain evidence="13">MO-923</strain>
    </source>
</reference>
<dbReference type="Proteomes" id="UP001050691">
    <property type="component" value="Unassembled WGS sequence"/>
</dbReference>
<dbReference type="InterPro" id="IPR027256">
    <property type="entry name" value="P-typ_ATPase_IB"/>
</dbReference>
<dbReference type="InterPro" id="IPR006121">
    <property type="entry name" value="HMA_dom"/>
</dbReference>
<dbReference type="SFLD" id="SFLDF00027">
    <property type="entry name" value="p-type_atpase"/>
    <property type="match status" value="1"/>
</dbReference>
<gene>
    <name evidence="13" type="ORF">Clacol_010457</name>
</gene>
<evidence type="ECO:0000256" key="11">
    <source>
        <dbReference type="SAM" id="MobiDB-lite"/>
    </source>
</evidence>
<evidence type="ECO:0000313" key="13">
    <source>
        <dbReference type="EMBL" id="GJJ16177.1"/>
    </source>
</evidence>
<dbReference type="SFLD" id="SFLDG00002">
    <property type="entry name" value="C1.7:_P-type_atpase_like"/>
    <property type="match status" value="1"/>
</dbReference>
<comment type="subcellular location">
    <subcellularLocation>
        <location evidence="1">Membrane</location>
        <topology evidence="1">Multi-pass membrane protein</topology>
    </subcellularLocation>
</comment>
<evidence type="ECO:0000313" key="14">
    <source>
        <dbReference type="Proteomes" id="UP001050691"/>
    </source>
</evidence>
<dbReference type="AlphaFoldDB" id="A0AAV5AQS5"/>
<dbReference type="PRINTS" id="PR00119">
    <property type="entry name" value="CATATPASE"/>
</dbReference>
<keyword evidence="14" id="KW-1185">Reference proteome</keyword>
<evidence type="ECO:0000256" key="8">
    <source>
        <dbReference type="ARBA" id="ARBA00022989"/>
    </source>
</evidence>
<feature type="region of interest" description="Disordered" evidence="11">
    <location>
        <begin position="111"/>
        <end position="131"/>
    </location>
</feature>
<feature type="transmembrane region" description="Helical" evidence="10">
    <location>
        <begin position="697"/>
        <end position="718"/>
    </location>
</feature>
<dbReference type="InterPro" id="IPR023299">
    <property type="entry name" value="ATPase_P-typ_cyto_dom_N"/>
</dbReference>
<keyword evidence="6 10" id="KW-0067">ATP-binding</keyword>
<dbReference type="GO" id="GO:0005524">
    <property type="term" value="F:ATP binding"/>
    <property type="evidence" value="ECO:0007669"/>
    <property type="project" value="UniProtKB-UniRule"/>
</dbReference>
<evidence type="ECO:0000256" key="7">
    <source>
        <dbReference type="ARBA" id="ARBA00022967"/>
    </source>
</evidence>
<dbReference type="GO" id="GO:0055070">
    <property type="term" value="P:copper ion homeostasis"/>
    <property type="evidence" value="ECO:0007669"/>
    <property type="project" value="TreeGrafter"/>
</dbReference>
<dbReference type="Gene3D" id="3.40.50.1000">
    <property type="entry name" value="HAD superfamily/HAD-like"/>
    <property type="match status" value="1"/>
</dbReference>
<dbReference type="InterPro" id="IPR059000">
    <property type="entry name" value="ATPase_P-type_domA"/>
</dbReference>
<dbReference type="InterPro" id="IPR036412">
    <property type="entry name" value="HAD-like_sf"/>
</dbReference>
<comment type="caution">
    <text evidence="13">The sequence shown here is derived from an EMBL/GenBank/DDBJ whole genome shotgun (WGS) entry which is preliminary data.</text>
</comment>
<dbReference type="Gene3D" id="3.30.70.100">
    <property type="match status" value="3"/>
</dbReference>
<keyword evidence="5 10" id="KW-0547">Nucleotide-binding</keyword>
<dbReference type="InterPro" id="IPR018303">
    <property type="entry name" value="ATPase_P-typ_P_site"/>
</dbReference>
<dbReference type="SFLD" id="SFLDS00003">
    <property type="entry name" value="Haloacid_Dehalogenase"/>
    <property type="match status" value="1"/>
</dbReference>
<dbReference type="PROSITE" id="PS50846">
    <property type="entry name" value="HMA_2"/>
    <property type="match status" value="1"/>
</dbReference>
<evidence type="ECO:0000256" key="2">
    <source>
        <dbReference type="ARBA" id="ARBA00006024"/>
    </source>
</evidence>
<feature type="transmembrane region" description="Helical" evidence="10">
    <location>
        <begin position="1144"/>
        <end position="1166"/>
    </location>
</feature>
<feature type="transmembrane region" description="Helical" evidence="10">
    <location>
        <begin position="384"/>
        <end position="409"/>
    </location>
</feature>
<feature type="transmembrane region" description="Helical" evidence="10">
    <location>
        <begin position="738"/>
        <end position="760"/>
    </location>
</feature>
<dbReference type="PANTHER" id="PTHR43520:SF32">
    <property type="entry name" value="COPPER RESISTANCE P-TYPE ATPASE (EUROFUNG)"/>
    <property type="match status" value="1"/>
</dbReference>
<feature type="domain" description="HMA" evidence="12">
    <location>
        <begin position="217"/>
        <end position="284"/>
    </location>
</feature>
<keyword evidence="8 10" id="KW-1133">Transmembrane helix</keyword>
<feature type="transmembrane region" description="Helical" evidence="10">
    <location>
        <begin position="429"/>
        <end position="450"/>
    </location>
</feature>
<dbReference type="InterPro" id="IPR008250">
    <property type="entry name" value="ATPase_P-typ_transduc_dom_A_sf"/>
</dbReference>
<evidence type="ECO:0000256" key="10">
    <source>
        <dbReference type="RuleBase" id="RU362081"/>
    </source>
</evidence>
<dbReference type="InterPro" id="IPR036163">
    <property type="entry name" value="HMA_dom_sf"/>
</dbReference>
<feature type="compositionally biased region" description="Basic and acidic residues" evidence="11">
    <location>
        <begin position="119"/>
        <end position="131"/>
    </location>
</feature>
<comment type="similarity">
    <text evidence="2 10">Belongs to the cation transport ATPase (P-type) (TC 3.A.3) family. Type IB subfamily.</text>
</comment>
<dbReference type="Pfam" id="PF00403">
    <property type="entry name" value="HMA"/>
    <property type="match status" value="1"/>
</dbReference>
<accession>A0AAV5AQS5</accession>
<feature type="transmembrane region" description="Helical" evidence="10">
    <location>
        <begin position="1113"/>
        <end position="1132"/>
    </location>
</feature>
<feature type="transmembrane region" description="Helical" evidence="10">
    <location>
        <begin position="485"/>
        <end position="506"/>
    </location>
</feature>
<dbReference type="Pfam" id="PF00702">
    <property type="entry name" value="Hydrolase"/>
    <property type="match status" value="1"/>
</dbReference>
<dbReference type="PANTHER" id="PTHR43520">
    <property type="entry name" value="ATP7, ISOFORM B"/>
    <property type="match status" value="1"/>
</dbReference>
<evidence type="ECO:0000256" key="1">
    <source>
        <dbReference type="ARBA" id="ARBA00004141"/>
    </source>
</evidence>
<evidence type="ECO:0000256" key="6">
    <source>
        <dbReference type="ARBA" id="ARBA00022840"/>
    </source>
</evidence>
<protein>
    <recommendedName>
        <fullName evidence="12">HMA domain-containing protein</fullName>
    </recommendedName>
</protein>
<dbReference type="GO" id="GO:0016020">
    <property type="term" value="C:membrane"/>
    <property type="evidence" value="ECO:0007669"/>
    <property type="project" value="UniProtKB-SubCell"/>
</dbReference>
<dbReference type="SUPFAM" id="SSF55008">
    <property type="entry name" value="HMA, heavy metal-associated domain"/>
    <property type="match status" value="2"/>
</dbReference>
<proteinExistence type="inferred from homology"/>
<dbReference type="PROSITE" id="PS01229">
    <property type="entry name" value="COF_2"/>
    <property type="match status" value="1"/>
</dbReference>
<dbReference type="PROSITE" id="PS00154">
    <property type="entry name" value="ATPASE_E1_E2"/>
    <property type="match status" value="1"/>
</dbReference>
<dbReference type="EMBL" id="BPWL01000013">
    <property type="protein sequence ID" value="GJJ16177.1"/>
    <property type="molecule type" value="Genomic_DNA"/>
</dbReference>
<evidence type="ECO:0000256" key="3">
    <source>
        <dbReference type="ARBA" id="ARBA00022692"/>
    </source>
</evidence>
<dbReference type="SUPFAM" id="SSF81660">
    <property type="entry name" value="Metal cation-transporting ATPase, ATP-binding domain N"/>
    <property type="match status" value="1"/>
</dbReference>
<dbReference type="Pfam" id="PF00122">
    <property type="entry name" value="E1-E2_ATPase"/>
    <property type="match status" value="1"/>
</dbReference>
<dbReference type="Gene3D" id="3.40.1110.10">
    <property type="entry name" value="Calcium-transporting ATPase, cytoplasmic domain N"/>
    <property type="match status" value="1"/>
</dbReference>
<evidence type="ECO:0000256" key="9">
    <source>
        <dbReference type="ARBA" id="ARBA00023136"/>
    </source>
</evidence>
<dbReference type="SUPFAM" id="SSF81653">
    <property type="entry name" value="Calcium ATPase, transduction domain A"/>
    <property type="match status" value="1"/>
</dbReference>
<dbReference type="CDD" id="cd00371">
    <property type="entry name" value="HMA"/>
    <property type="match status" value="3"/>
</dbReference>
<dbReference type="InterPro" id="IPR023214">
    <property type="entry name" value="HAD_sf"/>
</dbReference>
<dbReference type="GO" id="GO:0043682">
    <property type="term" value="F:P-type divalent copper transporter activity"/>
    <property type="evidence" value="ECO:0007669"/>
    <property type="project" value="TreeGrafter"/>
</dbReference>
<name>A0AAV5AQS5_9AGAM</name>
<dbReference type="InterPro" id="IPR044492">
    <property type="entry name" value="P_typ_ATPase_HD_dom"/>
</dbReference>
<dbReference type="Gene3D" id="2.70.150.10">
    <property type="entry name" value="Calcium-transporting ATPase, cytoplasmic transduction domain A"/>
    <property type="match status" value="1"/>
</dbReference>
<evidence type="ECO:0000259" key="12">
    <source>
        <dbReference type="PROSITE" id="PS50846"/>
    </source>
</evidence>
<sequence>MRTTSARTILHITNLHCHSCAAEVRACFKLLDVADVDGPDIDLQISLEDRTVSFRNVNVIAVTNILEDAGFDVSIPSTVRSSPWRLFLNTFGHRKAREARHKQTCLACRSQSSEEESIRDEKVPPSSSRDHEQILQSSFTLDGLTCSSCTSTLTNILDPSTCAGVKSSQVKLLPPVAVITHDSNIITTGDIENLISDAGYGAQLIESKPLSQPPTSFKVSFAIDGMTCVSCVNSVTRAMENIPSVPVKSPSVNLLGKSGSVIIQNREHAEVLRQEIEDAGFDCTIIEIVEVEGVSKRKQQRVVSLKFDSAIDRQRLASVLGRLDFHVTSEINQSVVKLTYTPHPPNDTLRAIIKALHLEYTSANFKILSPSDLAPPDSSDNHRILILFLTSLAFAIPMFIVAVIGMSLLPSGNKFRTSLERNIWGDAMLGTIIMWILATPIQIGVGAYFWKGAWKSIRNVWRRRGKNAKATWFARIFMWGSMDTLVAFGTSIGYVASLALLGLQVAGESSGFESVGNMGWFDSSVFLMVFILLGRYLDHVTKQKTTSVLSALSSCVPDSGLLLGSSLTDVPISIPVALLEKSDVILVPAGSSPPLDCTLIPGRASSSSDSSSQPHTTPLAHFTEAALTGESTPVPKYANDTIYAGTINAGPGAVFARIECVEGERMVDSIIGMITGRKSSSMVQKISGGIGKIAEQITAVFVPIIVGIACIVLVGWCWRGNPSSLGGNGNQDVGGKVLFGLQFAVAVLVVACPCGIGLAAPTAQVVGIGIGAQHGIISNGGGEAFSALGNLNTVVVDKTGTITGGKFTVANYAVLPDSENSTPSSSSTQFRLILAILRAAEFTSTHPVAVGVRDWCDSMLKGSEGETVPSIEVVSSDETPGRGLTARLRQSDTGIEFEVAIGNEKLMDDVKAEIPTQARDKLISWKMKGQSIVLLSAKLISGEDCILPIDQTGHTLLGLFGVHDPPRPEASLFISELAKLNVEIWMISGDNEITAKAIAQSVGIETSRVIAGALPGDKQSWVEKLQNGEDISGVAKSEDMSVGARRRRVVAFVGDGINDAPALSQADISFAMGSGSSLALSTASFTILRSNLLSLLTIHNLAKSTRRKILSNFVWACIYNIALIPLAAGAFYGIGGRKVTLPPVWASAAMALSSVSVVTNSLLLRWTYREPSVVRKWDSENRSVEVVV</sequence>
<organism evidence="13 14">
    <name type="scientific">Clathrus columnatus</name>
    <dbReference type="NCBI Taxonomy" id="1419009"/>
    <lineage>
        <taxon>Eukaryota</taxon>
        <taxon>Fungi</taxon>
        <taxon>Dikarya</taxon>
        <taxon>Basidiomycota</taxon>
        <taxon>Agaricomycotina</taxon>
        <taxon>Agaricomycetes</taxon>
        <taxon>Phallomycetidae</taxon>
        <taxon>Phallales</taxon>
        <taxon>Clathraceae</taxon>
        <taxon>Clathrus</taxon>
    </lineage>
</organism>
<evidence type="ECO:0000256" key="5">
    <source>
        <dbReference type="ARBA" id="ARBA00022741"/>
    </source>
</evidence>
<dbReference type="NCBIfam" id="TIGR01525">
    <property type="entry name" value="ATPase-IB_hvy"/>
    <property type="match status" value="1"/>
</dbReference>